<dbReference type="EMBL" id="JAJAGQ010000021">
    <property type="protein sequence ID" value="KAJ8531556.1"/>
    <property type="molecule type" value="Genomic_DNA"/>
</dbReference>
<accession>A0A9Q1L9Z4</accession>
<organism evidence="1 2">
    <name type="scientific">Anisodus acutangulus</name>
    <dbReference type="NCBI Taxonomy" id="402998"/>
    <lineage>
        <taxon>Eukaryota</taxon>
        <taxon>Viridiplantae</taxon>
        <taxon>Streptophyta</taxon>
        <taxon>Embryophyta</taxon>
        <taxon>Tracheophyta</taxon>
        <taxon>Spermatophyta</taxon>
        <taxon>Magnoliopsida</taxon>
        <taxon>eudicotyledons</taxon>
        <taxon>Gunneridae</taxon>
        <taxon>Pentapetalae</taxon>
        <taxon>asterids</taxon>
        <taxon>lamiids</taxon>
        <taxon>Solanales</taxon>
        <taxon>Solanaceae</taxon>
        <taxon>Solanoideae</taxon>
        <taxon>Hyoscyameae</taxon>
        <taxon>Anisodus</taxon>
    </lineage>
</organism>
<dbReference type="Proteomes" id="UP001152561">
    <property type="component" value="Unassembled WGS sequence"/>
</dbReference>
<comment type="caution">
    <text evidence="1">The sequence shown here is derived from an EMBL/GenBank/DDBJ whole genome shotgun (WGS) entry which is preliminary data.</text>
</comment>
<sequence length="87" mass="9892">MICFPCQNLPKQALPPAPAPGCSKLPNQIKILRLPDLPLGMELNQSGLHLHLFHLRDWWPISCLMWLWGTNQETYVAFLQVLCIGLT</sequence>
<reference evidence="2" key="1">
    <citation type="journal article" date="2023" name="Proc. Natl. Acad. Sci. U.S.A.">
        <title>Genomic and structural basis for evolution of tropane alkaloid biosynthesis.</title>
        <authorList>
            <person name="Wanga Y.-J."/>
            <person name="Taina T."/>
            <person name="Yua J.-Y."/>
            <person name="Lia J."/>
            <person name="Xua B."/>
            <person name="Chenc J."/>
            <person name="D'Auriad J.C."/>
            <person name="Huanga J.-P."/>
            <person name="Huanga S.-X."/>
        </authorList>
    </citation>
    <scope>NUCLEOTIDE SEQUENCE [LARGE SCALE GENOMIC DNA]</scope>
    <source>
        <strain evidence="2">cv. KIB-2019</strain>
    </source>
</reference>
<protein>
    <submittedName>
        <fullName evidence="1">Uncharacterized protein</fullName>
    </submittedName>
</protein>
<dbReference type="AlphaFoldDB" id="A0A9Q1L9Z4"/>
<gene>
    <name evidence="1" type="ORF">K7X08_026990</name>
</gene>
<proteinExistence type="predicted"/>
<evidence type="ECO:0000313" key="2">
    <source>
        <dbReference type="Proteomes" id="UP001152561"/>
    </source>
</evidence>
<name>A0A9Q1L9Z4_9SOLA</name>
<evidence type="ECO:0000313" key="1">
    <source>
        <dbReference type="EMBL" id="KAJ8531556.1"/>
    </source>
</evidence>
<keyword evidence="2" id="KW-1185">Reference proteome</keyword>